<dbReference type="RefSeq" id="WP_326322039.1">
    <property type="nucleotide sequence ID" value="NZ_JAYLAA010000051.1"/>
</dbReference>
<dbReference type="Proteomes" id="UP001348397">
    <property type="component" value="Unassembled WGS sequence"/>
</dbReference>
<feature type="transmembrane region" description="Helical" evidence="1">
    <location>
        <begin position="97"/>
        <end position="120"/>
    </location>
</feature>
<protein>
    <recommendedName>
        <fullName evidence="4">DoxX-like family protein</fullName>
    </recommendedName>
</protein>
<feature type="transmembrane region" description="Helical" evidence="1">
    <location>
        <begin position="25"/>
        <end position="47"/>
    </location>
</feature>
<keyword evidence="1" id="KW-0472">Membrane</keyword>
<evidence type="ECO:0000313" key="2">
    <source>
        <dbReference type="EMBL" id="MEC3877363.1"/>
    </source>
</evidence>
<feature type="transmembrane region" description="Helical" evidence="1">
    <location>
        <begin position="67"/>
        <end position="90"/>
    </location>
</feature>
<keyword evidence="3" id="KW-1185">Reference proteome</keyword>
<evidence type="ECO:0008006" key="4">
    <source>
        <dbReference type="Google" id="ProtNLM"/>
    </source>
</evidence>
<reference evidence="2 3" key="1">
    <citation type="submission" date="2024-01" db="EMBL/GenBank/DDBJ databases">
        <title>Chryseobacterium sp. T9W2-O.</title>
        <authorList>
            <person name="Maltman C."/>
        </authorList>
    </citation>
    <scope>NUCLEOTIDE SEQUENCE [LARGE SCALE GENOMIC DNA]</scope>
    <source>
        <strain evidence="2 3">T9W2-O</strain>
    </source>
</reference>
<keyword evidence="1" id="KW-0812">Transmembrane</keyword>
<comment type="caution">
    <text evidence="2">The sequence shown here is derived from an EMBL/GenBank/DDBJ whole genome shotgun (WGS) entry which is preliminary data.</text>
</comment>
<keyword evidence="1" id="KW-1133">Transmembrane helix</keyword>
<sequence length="152" mass="17612">MENTSAFEEFEKNGTLKRRRNLLPLWIKIFLWLFLIGGALCVSFLIFGVFSSKIDLSLYGIDAQHPYTVPGLIVSFLFIYKGIVAFGLWFEETWAPLAAIIDAIIGIAVCIVMMILPFIFPDHLSFTLRLELIPLYFYLVKMRQIKEIWEKL</sequence>
<organism evidence="2 3">
    <name type="scientific">Chryseobacterium salviniae</name>
    <dbReference type="NCBI Taxonomy" id="3101750"/>
    <lineage>
        <taxon>Bacteria</taxon>
        <taxon>Pseudomonadati</taxon>
        <taxon>Bacteroidota</taxon>
        <taxon>Flavobacteriia</taxon>
        <taxon>Flavobacteriales</taxon>
        <taxon>Weeksellaceae</taxon>
        <taxon>Chryseobacterium group</taxon>
        <taxon>Chryseobacterium</taxon>
    </lineage>
</organism>
<proteinExistence type="predicted"/>
<dbReference type="EMBL" id="JAYLAA010000051">
    <property type="protein sequence ID" value="MEC3877363.1"/>
    <property type="molecule type" value="Genomic_DNA"/>
</dbReference>
<evidence type="ECO:0000313" key="3">
    <source>
        <dbReference type="Proteomes" id="UP001348397"/>
    </source>
</evidence>
<gene>
    <name evidence="2" type="ORF">SOP96_16725</name>
</gene>
<evidence type="ECO:0000256" key="1">
    <source>
        <dbReference type="SAM" id="Phobius"/>
    </source>
</evidence>
<accession>A0ABU6HX02</accession>
<name>A0ABU6HX02_9FLAO</name>